<dbReference type="EMBL" id="BK032745">
    <property type="protein sequence ID" value="DAF58010.1"/>
    <property type="molecule type" value="Genomic_DNA"/>
</dbReference>
<accession>A0A8S5T5G0</accession>
<sequence length="38" mass="4441">MCRLLLVRVAAFFVLHSWCRSGIAFRGDGCLMLFRTFF</sequence>
<protein>
    <submittedName>
        <fullName evidence="1">Trp-operon Leader Peptide</fullName>
    </submittedName>
</protein>
<proteinExistence type="predicted"/>
<organism evidence="1">
    <name type="scientific">Siphoviridae sp. ctrpM6</name>
    <dbReference type="NCBI Taxonomy" id="2827956"/>
    <lineage>
        <taxon>Viruses</taxon>
        <taxon>Duplodnaviria</taxon>
        <taxon>Heunggongvirae</taxon>
        <taxon>Uroviricota</taxon>
        <taxon>Caudoviricetes</taxon>
    </lineage>
</organism>
<evidence type="ECO:0000313" key="1">
    <source>
        <dbReference type="EMBL" id="DAF58010.1"/>
    </source>
</evidence>
<reference evidence="1" key="1">
    <citation type="journal article" date="2021" name="Proc. Natl. Acad. Sci. U.S.A.">
        <title>A Catalog of Tens of Thousands of Viruses from Human Metagenomes Reveals Hidden Associations with Chronic Diseases.</title>
        <authorList>
            <person name="Tisza M.J."/>
            <person name="Buck C.B."/>
        </authorList>
    </citation>
    <scope>NUCLEOTIDE SEQUENCE</scope>
    <source>
        <strain evidence="1">CtrpM6</strain>
    </source>
</reference>
<name>A0A8S5T5G0_9CAUD</name>